<gene>
    <name evidence="1" type="ORF">ALNCGNHI_00019</name>
</gene>
<accession>A0A2H5BRP7</accession>
<protein>
    <submittedName>
        <fullName evidence="1">Uncharacterized protein</fullName>
    </submittedName>
</protein>
<geneLocation type="plasmid" evidence="1">
    <name>pVir_WCHKP13F2</name>
</geneLocation>
<dbReference type="AlphaFoldDB" id="A0A2H5BRP7"/>
<keyword evidence="1" id="KW-0614">Plasmid</keyword>
<reference evidence="1" key="1">
    <citation type="submission" date="2017-09" db="EMBL/GenBank/DDBJ databases">
        <title>The complete sequence of plasmid pVir_WCHKP13F2.</title>
        <authorList>
            <person name="Feng Y."/>
            <person name="Zong Z."/>
        </authorList>
    </citation>
    <scope>NUCLEOTIDE SEQUENCE</scope>
    <source>
        <strain evidence="1">WCHKP13F2</strain>
        <plasmid evidence="1">pVir_WCHKP13F2</plasmid>
    </source>
</reference>
<name>A0A2H5BRP7_KLEPN</name>
<proteinExistence type="predicted"/>
<dbReference type="EMBL" id="MF943217">
    <property type="protein sequence ID" value="AUG89028.1"/>
    <property type="molecule type" value="Genomic_DNA"/>
</dbReference>
<sequence length="29" mass="3200">MIKLTNTLGMQKELLVPVEESKSACMYAA</sequence>
<organism evidence="1">
    <name type="scientific">Klebsiella pneumoniae</name>
    <dbReference type="NCBI Taxonomy" id="573"/>
    <lineage>
        <taxon>Bacteria</taxon>
        <taxon>Pseudomonadati</taxon>
        <taxon>Pseudomonadota</taxon>
        <taxon>Gammaproteobacteria</taxon>
        <taxon>Enterobacterales</taxon>
        <taxon>Enterobacteriaceae</taxon>
        <taxon>Klebsiella/Raoultella group</taxon>
        <taxon>Klebsiella</taxon>
        <taxon>Klebsiella pneumoniae complex</taxon>
    </lineage>
</organism>
<evidence type="ECO:0000313" key="1">
    <source>
        <dbReference type="EMBL" id="AUG89028.1"/>
    </source>
</evidence>